<dbReference type="Proteomes" id="UP001595621">
    <property type="component" value="Unassembled WGS sequence"/>
</dbReference>
<evidence type="ECO:0000259" key="1">
    <source>
        <dbReference type="PROSITE" id="PS50925"/>
    </source>
</evidence>
<evidence type="ECO:0000313" key="2">
    <source>
        <dbReference type="EMBL" id="MFC3138014.1"/>
    </source>
</evidence>
<dbReference type="InterPro" id="IPR007024">
    <property type="entry name" value="BLUF_domain"/>
</dbReference>
<reference evidence="3" key="1">
    <citation type="journal article" date="2019" name="Int. J. Syst. Evol. Microbiol.">
        <title>The Global Catalogue of Microorganisms (GCM) 10K type strain sequencing project: providing services to taxonomists for standard genome sequencing and annotation.</title>
        <authorList>
            <consortium name="The Broad Institute Genomics Platform"/>
            <consortium name="The Broad Institute Genome Sequencing Center for Infectious Disease"/>
            <person name="Wu L."/>
            <person name="Ma J."/>
        </authorList>
    </citation>
    <scope>NUCLEOTIDE SEQUENCE [LARGE SCALE GENOMIC DNA]</scope>
    <source>
        <strain evidence="3">KCTC 52277</strain>
    </source>
</reference>
<dbReference type="InterPro" id="IPR036046">
    <property type="entry name" value="Acylphosphatase-like_dom_sf"/>
</dbReference>
<dbReference type="SUPFAM" id="SSF54975">
    <property type="entry name" value="Acylphosphatase/BLUF domain-like"/>
    <property type="match status" value="1"/>
</dbReference>
<name>A0ABV7G936_9GAMM</name>
<dbReference type="PROSITE" id="PS50925">
    <property type="entry name" value="BLUF"/>
    <property type="match status" value="1"/>
</dbReference>
<gene>
    <name evidence="2" type="ORF">ACFOE0_07380</name>
</gene>
<dbReference type="EMBL" id="JBHRTD010000006">
    <property type="protein sequence ID" value="MFC3138014.1"/>
    <property type="molecule type" value="Genomic_DNA"/>
</dbReference>
<comment type="caution">
    <text evidence="2">The sequence shown here is derived from an EMBL/GenBank/DDBJ whole genome shotgun (WGS) entry which is preliminary data.</text>
</comment>
<proteinExistence type="predicted"/>
<protein>
    <submittedName>
        <fullName evidence="2">BLUF domain-containing protein</fullName>
    </submittedName>
</protein>
<feature type="domain" description="BLUF" evidence="1">
    <location>
        <begin position="2"/>
        <end position="93"/>
    </location>
</feature>
<organism evidence="2 3">
    <name type="scientific">Shewanella submarina</name>
    <dbReference type="NCBI Taxonomy" id="2016376"/>
    <lineage>
        <taxon>Bacteria</taxon>
        <taxon>Pseudomonadati</taxon>
        <taxon>Pseudomonadota</taxon>
        <taxon>Gammaproteobacteria</taxon>
        <taxon>Alteromonadales</taxon>
        <taxon>Shewanellaceae</taxon>
        <taxon>Shewanella</taxon>
    </lineage>
</organism>
<evidence type="ECO:0000313" key="3">
    <source>
        <dbReference type="Proteomes" id="UP001595621"/>
    </source>
</evidence>
<dbReference type="RefSeq" id="WP_248934805.1">
    <property type="nucleotide sequence ID" value="NZ_JAKILF010000002.1"/>
</dbReference>
<keyword evidence="3" id="KW-1185">Reference proteome</keyword>
<dbReference type="Gene3D" id="3.30.70.100">
    <property type="match status" value="1"/>
</dbReference>
<sequence>MLFELVYMSRAQSPMVERDLKALLVEARANNERVGITGMLLYRNGSFLQLLEGEEQQVLQLYEKVRQDPRHGRVTQLYSQHLSQRHFTDWSMGFVNAESVDEEQLPGLSDIMSDRFDASALEQMKAASVEILLYFKDQA</sequence>
<dbReference type="Pfam" id="PF04940">
    <property type="entry name" value="BLUF"/>
    <property type="match status" value="1"/>
</dbReference>
<accession>A0ABV7G936</accession>
<dbReference type="SMART" id="SM01034">
    <property type="entry name" value="BLUF"/>
    <property type="match status" value="1"/>
</dbReference>